<protein>
    <submittedName>
        <fullName evidence="2">Uncharacterized protein</fullName>
    </submittedName>
</protein>
<dbReference type="InParanoid" id="A0A163M777"/>
<proteinExistence type="predicted"/>
<organism evidence="2">
    <name type="scientific">Absidia glauca</name>
    <name type="common">Pin mould</name>
    <dbReference type="NCBI Taxonomy" id="4829"/>
    <lineage>
        <taxon>Eukaryota</taxon>
        <taxon>Fungi</taxon>
        <taxon>Fungi incertae sedis</taxon>
        <taxon>Mucoromycota</taxon>
        <taxon>Mucoromycotina</taxon>
        <taxon>Mucoromycetes</taxon>
        <taxon>Mucorales</taxon>
        <taxon>Cunninghamellaceae</taxon>
        <taxon>Absidia</taxon>
    </lineage>
</organism>
<dbReference type="Proteomes" id="UP000078561">
    <property type="component" value="Unassembled WGS sequence"/>
</dbReference>
<dbReference type="EMBL" id="LT553633">
    <property type="protein sequence ID" value="SAM01979.1"/>
    <property type="molecule type" value="Genomic_DNA"/>
</dbReference>
<keyword evidence="3" id="KW-1185">Reference proteome</keyword>
<keyword evidence="1" id="KW-0812">Transmembrane</keyword>
<dbReference type="AlphaFoldDB" id="A0A163M777"/>
<sequence length="148" mass="15780">MPTPRPRATAGASLVLEDESALMVASPSLSVFICCFEVPSRTNPTITNLVAYFKAFWFVSHYSVVIRTMVLVKTMTLAMVMTVTSAMVVAVKVAMVLTMTLAMVLAMTLVMVLAMTFDNGAGNDIGNGAGNDIDNGAGNDMGSGRCWW</sequence>
<keyword evidence="1" id="KW-0472">Membrane</keyword>
<accession>A0A163M777</accession>
<gene>
    <name evidence="2" type="primary">ABSGL_07734.1 scaffold 9091</name>
</gene>
<name>A0A163M777_ABSGL</name>
<evidence type="ECO:0000256" key="1">
    <source>
        <dbReference type="SAM" id="Phobius"/>
    </source>
</evidence>
<evidence type="ECO:0000313" key="2">
    <source>
        <dbReference type="EMBL" id="SAM01979.1"/>
    </source>
</evidence>
<feature type="transmembrane region" description="Helical" evidence="1">
    <location>
        <begin position="70"/>
        <end position="89"/>
    </location>
</feature>
<evidence type="ECO:0000313" key="3">
    <source>
        <dbReference type="Proteomes" id="UP000078561"/>
    </source>
</evidence>
<reference evidence="2" key="1">
    <citation type="submission" date="2016-04" db="EMBL/GenBank/DDBJ databases">
        <authorList>
            <person name="Evans L.H."/>
            <person name="Alamgir A."/>
            <person name="Owens N."/>
            <person name="Weber N.D."/>
            <person name="Virtaneva K."/>
            <person name="Barbian K."/>
            <person name="Babar A."/>
            <person name="Rosenke K."/>
        </authorList>
    </citation>
    <scope>NUCLEOTIDE SEQUENCE [LARGE SCALE GENOMIC DNA]</scope>
    <source>
        <strain evidence="2">CBS 101.48</strain>
    </source>
</reference>
<feature type="transmembrane region" description="Helical" evidence="1">
    <location>
        <begin position="96"/>
        <end position="117"/>
    </location>
</feature>
<keyword evidence="1" id="KW-1133">Transmembrane helix</keyword>